<evidence type="ECO:0000256" key="1">
    <source>
        <dbReference type="SAM" id="Coils"/>
    </source>
</evidence>
<feature type="non-terminal residue" evidence="2">
    <location>
        <position position="839"/>
    </location>
</feature>
<reference evidence="2" key="1">
    <citation type="submission" date="2015-07" db="EMBL/GenBank/DDBJ databases">
        <title>Adaptation to a free-living lifestyle via gene acquisitions in the diplomonad Trepomonas sp. PC1.</title>
        <authorList>
            <person name="Xu F."/>
            <person name="Jerlstrom-Hultqvist J."/>
            <person name="Kolisko M."/>
            <person name="Simpson A.G.B."/>
            <person name="Roger A.J."/>
            <person name="Svard S.G."/>
            <person name="Andersson J.O."/>
        </authorList>
    </citation>
    <scope>NUCLEOTIDE SEQUENCE</scope>
    <source>
        <strain evidence="2">PC1</strain>
    </source>
</reference>
<dbReference type="AlphaFoldDB" id="A0A146K075"/>
<feature type="coiled-coil region" evidence="1">
    <location>
        <begin position="474"/>
        <end position="501"/>
    </location>
</feature>
<evidence type="ECO:0000313" key="2">
    <source>
        <dbReference type="EMBL" id="JAP90303.1"/>
    </source>
</evidence>
<organism evidence="2">
    <name type="scientific">Trepomonas sp. PC1</name>
    <dbReference type="NCBI Taxonomy" id="1076344"/>
    <lineage>
        <taxon>Eukaryota</taxon>
        <taxon>Metamonada</taxon>
        <taxon>Diplomonadida</taxon>
        <taxon>Hexamitidae</taxon>
        <taxon>Hexamitinae</taxon>
        <taxon>Trepomonas</taxon>
    </lineage>
</organism>
<name>A0A146K075_9EUKA</name>
<keyword evidence="1" id="KW-0175">Coiled coil</keyword>
<dbReference type="EMBL" id="GDID01006303">
    <property type="protein sequence ID" value="JAP90303.1"/>
    <property type="molecule type" value="Transcribed_RNA"/>
</dbReference>
<gene>
    <name evidence="2" type="ORF">TPC1_30202</name>
</gene>
<feature type="non-terminal residue" evidence="2">
    <location>
        <position position="1"/>
    </location>
</feature>
<feature type="coiled-coil region" evidence="1">
    <location>
        <begin position="173"/>
        <end position="235"/>
    </location>
</feature>
<protein>
    <submittedName>
        <fullName evidence="2">Uncharacterized protein</fullName>
    </submittedName>
</protein>
<sequence>KNFVLFQIQSCKNQIQAKNYVEDLIDFKKNPNQILLLELEQLQQKQSQNKLASLRYQKYKLNLKFYKQLIIKKQQMVLVFRFRKNKKQQKEKQKQFKTQKQQIITQLKNDVQNYQIAQKRHHLQIQLTQQKQAKFLVLAKYLDLYKNHSQKIDLQIKKQLLKSNLIQEKQIRHKKLGEEQLKLKNKVENARNQKQRCIFRLNKLISVQTQQINEKMLLKNKLQQLLTKFEQKTERKGELDVLISKTRLESQKYYQLSLQCSAKQVSIEDFKYERRQQLVIESNNLLLKISDFELWAEIGEIKKHFFRLQQRKIQIYQAKAQTLQYQKLYQNSDLAAKKMDKLKQIFKHSFLTAIQAQKLSAEIHVAYLKELVGKTIVQNQIQVQTLEKPNMECDVLQTVDTKDFCIFQINQRLEEHKQFIMQVLQKPKSVLSSQLGYFDEIDGKMAALKAEKQNIADFASKGLEIVVQAKNAFQTKKQTQIQDLANQIDNINQQKYLVQKQQHAIKIIQLRTQILQTLKEKQKFYFDKLFIQNTKIDEEKQLLKEQLAWHSVFYSSQLLNLKEKQLKILYEVCSRKKAHLKAQLEYFTLRQQLRPQLTYQTMQKMLQLLKRKFLLESTPYQSLAQLKAIYQQESAEAADLRTQIQKLQQLSSDIHSVKSSLMLKQFCKKNKLKNQKEIEIQISKAIQTIQTKFDEICLLQDWEAEFKQFVELQFQFLDFIQDLQQNEVKFVLNQFGSQQRNLKLKERVLENLQRQMRIAEFVELSEPEAQKNSQPQIAQKEVQKEELKQITEMDFQQIVEQNGLPWCQQCQTREFKVKFAKLVGGEQNAIQKFFLKVAE</sequence>
<feature type="coiled-coil region" evidence="1">
    <location>
        <begin position="623"/>
        <end position="650"/>
    </location>
</feature>
<accession>A0A146K075</accession>
<proteinExistence type="predicted"/>